<feature type="compositionally biased region" description="Low complexity" evidence="1">
    <location>
        <begin position="10"/>
        <end position="26"/>
    </location>
</feature>
<dbReference type="InterPro" id="IPR053030">
    <property type="entry name" value="Ribosomal_biogenesis_FAF1-like"/>
</dbReference>
<reference evidence="2" key="1">
    <citation type="submission" date="2020-05" db="EMBL/GenBank/DDBJ databases">
        <title>Phylogenomic resolution of chytrid fungi.</title>
        <authorList>
            <person name="Stajich J.E."/>
            <person name="Amses K."/>
            <person name="Simmons R."/>
            <person name="Seto K."/>
            <person name="Myers J."/>
            <person name="Bonds A."/>
            <person name="Quandt C.A."/>
            <person name="Barry K."/>
            <person name="Liu P."/>
            <person name="Grigoriev I."/>
            <person name="Longcore J.E."/>
            <person name="James T.Y."/>
        </authorList>
    </citation>
    <scope>NUCLEOTIDE SEQUENCE</scope>
    <source>
        <strain evidence="2">JEL0318</strain>
    </source>
</reference>
<dbReference type="InterPro" id="IPR027973">
    <property type="entry name" value="FSAF1-like"/>
</dbReference>
<feature type="compositionally biased region" description="Basic and acidic residues" evidence="1">
    <location>
        <begin position="100"/>
        <end position="111"/>
    </location>
</feature>
<feature type="compositionally biased region" description="Acidic residues" evidence="1">
    <location>
        <begin position="112"/>
        <end position="141"/>
    </location>
</feature>
<dbReference type="EMBL" id="JADGJD010002389">
    <property type="protein sequence ID" value="KAJ3032832.1"/>
    <property type="molecule type" value="Genomic_DNA"/>
</dbReference>
<dbReference type="GO" id="GO:0000462">
    <property type="term" value="P:maturation of SSU-rRNA from tricistronic rRNA transcript (SSU-rRNA, 5.8S rRNA, LSU-rRNA)"/>
    <property type="evidence" value="ECO:0007669"/>
    <property type="project" value="TreeGrafter"/>
</dbReference>
<dbReference type="AlphaFoldDB" id="A0AAD5WWE2"/>
<organism evidence="2 3">
    <name type="scientific">Rhizophlyctis rosea</name>
    <dbReference type="NCBI Taxonomy" id="64517"/>
    <lineage>
        <taxon>Eukaryota</taxon>
        <taxon>Fungi</taxon>
        <taxon>Fungi incertae sedis</taxon>
        <taxon>Chytridiomycota</taxon>
        <taxon>Chytridiomycota incertae sedis</taxon>
        <taxon>Chytridiomycetes</taxon>
        <taxon>Rhizophlyctidales</taxon>
        <taxon>Rhizophlyctidaceae</taxon>
        <taxon>Rhizophlyctis</taxon>
    </lineage>
</organism>
<feature type="compositionally biased region" description="Basic and acidic residues" evidence="1">
    <location>
        <begin position="372"/>
        <end position="382"/>
    </location>
</feature>
<evidence type="ECO:0000313" key="3">
    <source>
        <dbReference type="Proteomes" id="UP001212841"/>
    </source>
</evidence>
<evidence type="ECO:0000313" key="2">
    <source>
        <dbReference type="EMBL" id="KAJ3032832.1"/>
    </source>
</evidence>
<keyword evidence="3" id="KW-1185">Reference proteome</keyword>
<feature type="compositionally biased region" description="Basic residues" evidence="1">
    <location>
        <begin position="54"/>
        <end position="71"/>
    </location>
</feature>
<feature type="compositionally biased region" description="Polar residues" evidence="1">
    <location>
        <begin position="145"/>
        <end position="162"/>
    </location>
</feature>
<name>A0AAD5WWE2_9FUNG</name>
<dbReference type="GO" id="GO:0005730">
    <property type="term" value="C:nucleolus"/>
    <property type="evidence" value="ECO:0007669"/>
    <property type="project" value="TreeGrafter"/>
</dbReference>
<dbReference type="PANTHER" id="PTHR28096:SF1">
    <property type="entry name" value="PROTEIN FAF1"/>
    <property type="match status" value="1"/>
</dbReference>
<dbReference type="Proteomes" id="UP001212841">
    <property type="component" value="Unassembled WGS sequence"/>
</dbReference>
<protein>
    <submittedName>
        <fullName evidence="2">Uncharacterized protein</fullName>
    </submittedName>
</protein>
<comment type="caution">
    <text evidence="2">The sequence shown here is derived from an EMBL/GenBank/DDBJ whole genome shotgun (WGS) entry which is preliminary data.</text>
</comment>
<feature type="compositionally biased region" description="Basic and acidic residues" evidence="1">
    <location>
        <begin position="193"/>
        <end position="215"/>
    </location>
</feature>
<evidence type="ECO:0000256" key="1">
    <source>
        <dbReference type="SAM" id="MobiDB-lite"/>
    </source>
</evidence>
<gene>
    <name evidence="2" type="ORF">HK097_005059</name>
</gene>
<feature type="region of interest" description="Disordered" evidence="1">
    <location>
        <begin position="363"/>
        <end position="382"/>
    </location>
</feature>
<dbReference type="PANTHER" id="PTHR28096">
    <property type="entry name" value="PROTEIN FAF1"/>
    <property type="match status" value="1"/>
</dbReference>
<feature type="region of interest" description="Disordered" evidence="1">
    <location>
        <begin position="1"/>
        <end position="26"/>
    </location>
</feature>
<feature type="region of interest" description="Disordered" evidence="1">
    <location>
        <begin position="44"/>
        <end position="224"/>
    </location>
</feature>
<sequence>MSKVKAPRTAPSLSKATSSDSTDTAAAEWAAKRLEAAMAARLGFDFGDLEPSSSKKRKRTDFKASKPKARKASPPAEEDEDFESISEADVDSSFVDLDEPVPKGKHVLDDMRSDDEEWDDGSGDEESGEEDDEGEEDEEVESLFATLSSSSKRGSISATPGSANAAGPTVVVFNDPSGRKESSGTAADWRSFMSDKVKNVAGERPKPKISRKEAEQDAEDDQHDRDLMDLLKTTKLVEQYTADELVGRDRRKYNQQKVIELGGKAPKAAKAPLPMRIGFKMGLERIANKKLQEAKDMGMYHSTLKTQIMGSTALAAKQAEQTKRSKARKDKGIDFGFGSFKNGTLHVAKSAIEAVERGPKRIRIGRNVGGDGNERRGGGGGG</sequence>
<feature type="compositionally biased region" description="Acidic residues" evidence="1">
    <location>
        <begin position="76"/>
        <end position="90"/>
    </location>
</feature>
<proteinExistence type="predicted"/>
<feature type="non-terminal residue" evidence="2">
    <location>
        <position position="382"/>
    </location>
</feature>
<dbReference type="Pfam" id="PF15375">
    <property type="entry name" value="FSAF1"/>
    <property type="match status" value="1"/>
</dbReference>
<accession>A0AAD5WWE2</accession>